<comment type="caution">
    <text evidence="1">The sequence shown here is derived from an EMBL/GenBank/DDBJ whole genome shotgun (WGS) entry which is preliminary data.</text>
</comment>
<reference evidence="2" key="2">
    <citation type="journal article" date="2018" name="Mol. Plant Microbe Interact.">
        <title>Genome sequence resources for the wheat stripe rust pathogen (Puccinia striiformis f. sp. tritici) and the barley stripe rust pathogen (Puccinia striiformis f. sp. hordei).</title>
        <authorList>
            <person name="Xia C."/>
            <person name="Wang M."/>
            <person name="Yin C."/>
            <person name="Cornejo O.E."/>
            <person name="Hulbert S.H."/>
            <person name="Chen X."/>
        </authorList>
    </citation>
    <scope>NUCLEOTIDE SEQUENCE [LARGE SCALE GENOMIC DNA]</scope>
    <source>
        <strain evidence="2">93-210</strain>
    </source>
</reference>
<gene>
    <name evidence="1" type="ORF">MJO28_008913</name>
</gene>
<evidence type="ECO:0000313" key="2">
    <source>
        <dbReference type="Proteomes" id="UP001060170"/>
    </source>
</evidence>
<keyword evidence="2" id="KW-1185">Reference proteome</keyword>
<protein>
    <submittedName>
        <fullName evidence="1">Uncharacterized protein</fullName>
    </submittedName>
</protein>
<proteinExistence type="predicted"/>
<dbReference type="EMBL" id="CM045872">
    <property type="protein sequence ID" value="KAI7950092.1"/>
    <property type="molecule type" value="Genomic_DNA"/>
</dbReference>
<reference evidence="2" key="1">
    <citation type="journal article" date="2018" name="BMC Genomics">
        <title>Genomic insights into host adaptation between the wheat stripe rust pathogen (Puccinia striiformis f. sp. tritici) and the barley stripe rust pathogen (Puccinia striiformis f. sp. hordei).</title>
        <authorList>
            <person name="Xia C."/>
            <person name="Wang M."/>
            <person name="Yin C."/>
            <person name="Cornejo O.E."/>
            <person name="Hulbert S.H."/>
            <person name="Chen X."/>
        </authorList>
    </citation>
    <scope>NUCLEOTIDE SEQUENCE [LARGE SCALE GENOMIC DNA]</scope>
    <source>
        <strain evidence="2">93-210</strain>
    </source>
</reference>
<name>A0ACC0ECD0_9BASI</name>
<accession>A0ACC0ECD0</accession>
<organism evidence="1 2">
    <name type="scientific">Puccinia striiformis f. sp. tritici</name>
    <dbReference type="NCBI Taxonomy" id="168172"/>
    <lineage>
        <taxon>Eukaryota</taxon>
        <taxon>Fungi</taxon>
        <taxon>Dikarya</taxon>
        <taxon>Basidiomycota</taxon>
        <taxon>Pucciniomycotina</taxon>
        <taxon>Pucciniomycetes</taxon>
        <taxon>Pucciniales</taxon>
        <taxon>Pucciniaceae</taxon>
        <taxon>Puccinia</taxon>
    </lineage>
</organism>
<dbReference type="Proteomes" id="UP001060170">
    <property type="component" value="Chromosome 8"/>
</dbReference>
<reference evidence="1 2" key="3">
    <citation type="journal article" date="2022" name="Microbiol. Spectr.">
        <title>Folding features and dynamics of 3D genome architecture in plant fungal pathogens.</title>
        <authorList>
            <person name="Xia C."/>
        </authorList>
    </citation>
    <scope>NUCLEOTIDE SEQUENCE [LARGE SCALE GENOMIC DNA]</scope>
    <source>
        <strain evidence="1 2">93-210</strain>
    </source>
</reference>
<sequence>MLCHLRKPDIKKSIRPISRIQHLKKIADKINDKKWDSLRSLIAGLALEKYQQSAKPLQLEAAFNLALGINTFVLAGTGFGNDEFQNQLALVVVDEAHIIYQWGLVESGGGKNKVMLLGHVEDQGIFRPLYGKLGARLLTRNNKPILLMSATCRPIAIEGIKKSLKLESHNILIVKGELTRPEIRIIRVQMKESMASCGDLVSIIPRKSEVPDASMVLTLVYNSSRNKTATLMKALDLARGTRGNSMRPKSKFV</sequence>
<evidence type="ECO:0000313" key="1">
    <source>
        <dbReference type="EMBL" id="KAI7950092.1"/>
    </source>
</evidence>